<name>A0A9W8E4A1_9FUNG</name>
<comment type="similarity">
    <text evidence="1 3">Belongs to the casein kinase 2 subunit beta family.</text>
</comment>
<dbReference type="GO" id="GO:0006359">
    <property type="term" value="P:regulation of transcription by RNA polymerase III"/>
    <property type="evidence" value="ECO:0007669"/>
    <property type="project" value="TreeGrafter"/>
</dbReference>
<accession>A0A9W8E4A1</accession>
<dbReference type="OrthoDB" id="2275560at2759"/>
<organism evidence="4 5">
    <name type="scientific">Dispira parvispora</name>
    <dbReference type="NCBI Taxonomy" id="1520584"/>
    <lineage>
        <taxon>Eukaryota</taxon>
        <taxon>Fungi</taxon>
        <taxon>Fungi incertae sedis</taxon>
        <taxon>Zoopagomycota</taxon>
        <taxon>Kickxellomycotina</taxon>
        <taxon>Dimargaritomycetes</taxon>
        <taxon>Dimargaritales</taxon>
        <taxon>Dimargaritaceae</taxon>
        <taxon>Dispira</taxon>
    </lineage>
</organism>
<dbReference type="GO" id="GO:0005956">
    <property type="term" value="C:protein kinase CK2 complex"/>
    <property type="evidence" value="ECO:0007669"/>
    <property type="project" value="UniProtKB-UniRule"/>
</dbReference>
<evidence type="ECO:0000313" key="4">
    <source>
        <dbReference type="EMBL" id="KAJ1954680.1"/>
    </source>
</evidence>
<dbReference type="PRINTS" id="PR00472">
    <property type="entry name" value="CASNKINASEII"/>
</dbReference>
<protein>
    <recommendedName>
        <fullName evidence="3">Casein kinase II subunit beta</fullName>
        <shortName evidence="3">CK II beta</shortName>
    </recommendedName>
</protein>
<dbReference type="AlphaFoldDB" id="A0A9W8E4A1"/>
<dbReference type="PANTHER" id="PTHR11740">
    <property type="entry name" value="CASEIN KINASE II SUBUNIT BETA"/>
    <property type="match status" value="1"/>
</dbReference>
<evidence type="ECO:0000313" key="5">
    <source>
        <dbReference type="Proteomes" id="UP001150925"/>
    </source>
</evidence>
<feature type="non-terminal residue" evidence="4">
    <location>
        <position position="210"/>
    </location>
</feature>
<dbReference type="InterPro" id="IPR016149">
    <property type="entry name" value="Casein_kin_II_reg-sub_N"/>
</dbReference>
<evidence type="ECO:0000256" key="1">
    <source>
        <dbReference type="ARBA" id="ARBA00006941"/>
    </source>
</evidence>
<dbReference type="EMBL" id="JANBPY010002513">
    <property type="protein sequence ID" value="KAJ1954680.1"/>
    <property type="molecule type" value="Genomic_DNA"/>
</dbReference>
<comment type="caution">
    <text evidence="4">The sequence shown here is derived from an EMBL/GenBank/DDBJ whole genome shotgun (WGS) entry which is preliminary data.</text>
</comment>
<reference evidence="4" key="1">
    <citation type="submission" date="2022-07" db="EMBL/GenBank/DDBJ databases">
        <title>Phylogenomic reconstructions and comparative analyses of Kickxellomycotina fungi.</title>
        <authorList>
            <person name="Reynolds N.K."/>
            <person name="Stajich J.E."/>
            <person name="Barry K."/>
            <person name="Grigoriev I.V."/>
            <person name="Crous P."/>
            <person name="Smith M.E."/>
        </authorList>
    </citation>
    <scope>NUCLEOTIDE SEQUENCE</scope>
    <source>
        <strain evidence="4">RSA 1196</strain>
    </source>
</reference>
<dbReference type="Proteomes" id="UP001150925">
    <property type="component" value="Unassembled WGS sequence"/>
</dbReference>
<dbReference type="FunFam" id="2.20.25.20:FF:000001">
    <property type="entry name" value="Casein kinase II subunit beta"/>
    <property type="match status" value="1"/>
</dbReference>
<keyword evidence="5" id="KW-1185">Reference proteome</keyword>
<dbReference type="SUPFAM" id="SSF57798">
    <property type="entry name" value="Casein kinase II beta subunit"/>
    <property type="match status" value="1"/>
</dbReference>
<comment type="function">
    <text evidence="2 3">Regulatory subunit of casein kinase II/CK2. As part of the kinase complex regulates the basal catalytic activity of the alpha subunit a constitutively active serine/threonine-protein kinase that phosphorylates a large number of substrates containing acidic residues C-terminal to the phosphorylated serine or threonine.</text>
</comment>
<proteinExistence type="inferred from homology"/>
<dbReference type="Gene3D" id="1.10.1820.10">
    <property type="entry name" value="protein kinase ck2 holoenzyme, chain C, domain 1"/>
    <property type="match status" value="1"/>
</dbReference>
<evidence type="ECO:0000256" key="3">
    <source>
        <dbReference type="RuleBase" id="RU361268"/>
    </source>
</evidence>
<sequence length="210" mass="24249">MSLLLGDDPNEPFDYNEDYEEFYDDSDGGTETLSWISWFCSYSGHEYFCEVAEEYIEDEFNLTGLRQMVPHYNYALETILDLEEDVDEESPELPDMQEVEASAERLYGLIHARYIISRQGLQQMAEKYINGHFGSCPRYMCKNTYTVPCGTTNAVGLDSVKLFCPNCKDIYAPASTRFNTVDGAYFGTTFPHMFFMSFPEYGMMDITQER</sequence>
<dbReference type="Pfam" id="PF01214">
    <property type="entry name" value="CK_II_beta"/>
    <property type="match status" value="1"/>
</dbReference>
<dbReference type="InterPro" id="IPR000704">
    <property type="entry name" value="Casein_kinase_II_reg-sub"/>
</dbReference>
<dbReference type="GO" id="GO:0019887">
    <property type="term" value="F:protein kinase regulator activity"/>
    <property type="evidence" value="ECO:0007669"/>
    <property type="project" value="InterPro"/>
</dbReference>
<dbReference type="GO" id="GO:0005737">
    <property type="term" value="C:cytoplasm"/>
    <property type="evidence" value="ECO:0007669"/>
    <property type="project" value="TreeGrafter"/>
</dbReference>
<gene>
    <name evidence="4" type="primary">CKB1</name>
    <name evidence="4" type="ORF">IWQ62_005701</name>
</gene>
<dbReference type="FunFam" id="1.10.1820.10:FF:000005">
    <property type="entry name" value="Casein kinase II subunit beta"/>
    <property type="match status" value="1"/>
</dbReference>
<dbReference type="GO" id="GO:0034456">
    <property type="term" value="C:UTP-C complex"/>
    <property type="evidence" value="ECO:0007669"/>
    <property type="project" value="TreeGrafter"/>
</dbReference>
<dbReference type="InterPro" id="IPR035991">
    <property type="entry name" value="Casein_kinase_II_beta-like"/>
</dbReference>
<dbReference type="PANTHER" id="PTHR11740:SF0">
    <property type="entry name" value="CASEIN KINASE II SUBUNIT BETA"/>
    <property type="match status" value="1"/>
</dbReference>
<evidence type="ECO:0000256" key="2">
    <source>
        <dbReference type="ARBA" id="ARBA00045899"/>
    </source>
</evidence>
<dbReference type="Gene3D" id="2.20.25.20">
    <property type="match status" value="1"/>
</dbReference>
<comment type="subunit">
    <text evidence="3">Tetramer of two alpha and two beta subunits.</text>
</comment>
<dbReference type="SMART" id="SM01085">
    <property type="entry name" value="CK_II_beta"/>
    <property type="match status" value="1"/>
</dbReference>